<gene>
    <name evidence="2" type="ORF">Desfe_0573</name>
</gene>
<dbReference type="OrthoDB" id="385659at2157"/>
<dbReference type="Proteomes" id="UP000006175">
    <property type="component" value="Chromosome"/>
</dbReference>
<keyword evidence="1" id="KW-1133">Transmembrane helix</keyword>
<proteinExistence type="predicted"/>
<feature type="transmembrane region" description="Helical" evidence="1">
    <location>
        <begin position="112"/>
        <end position="137"/>
    </location>
</feature>
<feature type="transmembrane region" description="Helical" evidence="1">
    <location>
        <begin position="70"/>
        <end position="92"/>
    </location>
</feature>
<reference evidence="2 3" key="1">
    <citation type="journal article" date="2012" name="J. Bacteriol.">
        <title>Complete Genome Sequence of Desulfurococcus fermentans, a Hyperthermophilic Cellulolytic Crenarchaeon Isolated from a Freshwater Hot Spring in Kamchatka, Russia.</title>
        <authorList>
            <person name="Susanti D."/>
            <person name="Johnson E.F."/>
            <person name="Rodriguez J.R."/>
            <person name="Anderson I."/>
            <person name="Perevalova A.A."/>
            <person name="Kyrpides N."/>
            <person name="Lucas S."/>
            <person name="Han J."/>
            <person name="Lapidus A."/>
            <person name="Cheng J.F."/>
            <person name="Goodwin L."/>
            <person name="Pitluck S."/>
            <person name="Mavrommatis K."/>
            <person name="Peters L."/>
            <person name="Land M.L."/>
            <person name="Hauser L."/>
            <person name="Gopalan V."/>
            <person name="Chan P.P."/>
            <person name="Lowe T.M."/>
            <person name="Atomi H."/>
            <person name="Bonch-Osmolovskaya E.A."/>
            <person name="Woyke T."/>
            <person name="Mukhopadhyay B."/>
        </authorList>
    </citation>
    <scope>NUCLEOTIDE SEQUENCE [LARGE SCALE GENOMIC DNA]</scope>
    <source>
        <strain evidence="2 3">DSM 16532</strain>
    </source>
</reference>
<evidence type="ECO:0000313" key="3">
    <source>
        <dbReference type="Proteomes" id="UP000006175"/>
    </source>
</evidence>
<protein>
    <submittedName>
        <fullName evidence="2">Uncharacterized protein</fullName>
    </submittedName>
</protein>
<dbReference type="EMBL" id="CP003321">
    <property type="protein sequence ID" value="AFL66474.1"/>
    <property type="molecule type" value="Genomic_DNA"/>
</dbReference>
<dbReference type="KEGG" id="dfd:Desfe_0573"/>
<keyword evidence="3" id="KW-1185">Reference proteome</keyword>
<keyword evidence="1" id="KW-0472">Membrane</keyword>
<evidence type="ECO:0000313" key="2">
    <source>
        <dbReference type="EMBL" id="AFL66474.1"/>
    </source>
</evidence>
<dbReference type="HOGENOM" id="CLU_152986_0_0_2"/>
<name>I3XRA0_DESAM</name>
<dbReference type="AlphaFoldDB" id="I3XRA0"/>
<dbReference type="RefSeq" id="WP_014767375.1">
    <property type="nucleotide sequence ID" value="NC_018001.1"/>
</dbReference>
<organism evidence="2 3">
    <name type="scientific">Desulfurococcus amylolyticus DSM 16532</name>
    <dbReference type="NCBI Taxonomy" id="768672"/>
    <lineage>
        <taxon>Archaea</taxon>
        <taxon>Thermoproteota</taxon>
        <taxon>Thermoprotei</taxon>
        <taxon>Desulfurococcales</taxon>
        <taxon>Desulfurococcaceae</taxon>
        <taxon>Desulfurococcus</taxon>
    </lineage>
</organism>
<dbReference type="GeneID" id="13062263"/>
<sequence precursor="true">MRLRGLISLFLMVLVLSSIYSVAEENTNITGVNVLNELLSNPKVYIAVFIQFVLGLALGYFSLKVLKYIVALILIIILGVILSVWSIGGSIYNLLAKIYGSSSQILKIVESIASTLGLLIIGPVAVGFIVGVIIAWVKG</sequence>
<feature type="transmembrane region" description="Helical" evidence="1">
    <location>
        <begin position="45"/>
        <end position="63"/>
    </location>
</feature>
<evidence type="ECO:0000256" key="1">
    <source>
        <dbReference type="SAM" id="Phobius"/>
    </source>
</evidence>
<dbReference type="eggNOG" id="arCOG04811">
    <property type="taxonomic scope" value="Archaea"/>
</dbReference>
<keyword evidence="1" id="KW-0812">Transmembrane</keyword>
<accession>I3XRA0</accession>